<evidence type="ECO:0000256" key="1">
    <source>
        <dbReference type="ARBA" id="ARBA00022679"/>
    </source>
</evidence>
<keyword evidence="5" id="KW-1185">Reference proteome</keyword>
<dbReference type="GO" id="GO:0032259">
    <property type="term" value="P:methylation"/>
    <property type="evidence" value="ECO:0007669"/>
    <property type="project" value="UniProtKB-KW"/>
</dbReference>
<dbReference type="RefSeq" id="WP_207683530.1">
    <property type="nucleotide sequence ID" value="NZ_CP061800.1"/>
</dbReference>
<feature type="domain" description="Methyltransferase" evidence="3">
    <location>
        <begin position="38"/>
        <end position="127"/>
    </location>
</feature>
<feature type="region of interest" description="Disordered" evidence="2">
    <location>
        <begin position="197"/>
        <end position="218"/>
    </location>
</feature>
<gene>
    <name evidence="4" type="ORF">dnm_050640</name>
</gene>
<keyword evidence="1" id="KW-0808">Transferase</keyword>
<proteinExistence type="predicted"/>
<dbReference type="InterPro" id="IPR041698">
    <property type="entry name" value="Methyltransf_25"/>
</dbReference>
<evidence type="ECO:0000259" key="3">
    <source>
        <dbReference type="Pfam" id="PF13649"/>
    </source>
</evidence>
<dbReference type="Pfam" id="PF13649">
    <property type="entry name" value="Methyltransf_25"/>
    <property type="match status" value="1"/>
</dbReference>
<sequence length="218" mass="24498">MSDFYQQNYKKYHEKTFYTDSSSILRPLAQRLAPGSFILDAGCGSGRDLLWFKKQGFNVIGFERSPGLAKLARKNAGCEVTEGDFESYDFSGLSADAIVLVGALVHVPHESFQDVFENIVTALGDRGYVLVSLKEGTGEKTDAHARVFYLWEDDDLRSIFDAAGFRVAEFFRRRSAIGTDELWLTYALERARNLRPREPVPPAENAGPPRLNSRFDIS</sequence>
<dbReference type="EMBL" id="CP061800">
    <property type="protein sequence ID" value="QTA89017.1"/>
    <property type="molecule type" value="Genomic_DNA"/>
</dbReference>
<evidence type="ECO:0000313" key="5">
    <source>
        <dbReference type="Proteomes" id="UP000663722"/>
    </source>
</evidence>
<organism evidence="4 5">
    <name type="scientific">Desulfonema magnum</name>
    <dbReference type="NCBI Taxonomy" id="45655"/>
    <lineage>
        <taxon>Bacteria</taxon>
        <taxon>Pseudomonadati</taxon>
        <taxon>Thermodesulfobacteriota</taxon>
        <taxon>Desulfobacteria</taxon>
        <taxon>Desulfobacterales</taxon>
        <taxon>Desulfococcaceae</taxon>
        <taxon>Desulfonema</taxon>
    </lineage>
</organism>
<name>A0A975BNX6_9BACT</name>
<evidence type="ECO:0000256" key="2">
    <source>
        <dbReference type="SAM" id="MobiDB-lite"/>
    </source>
</evidence>
<dbReference type="CDD" id="cd02440">
    <property type="entry name" value="AdoMet_MTases"/>
    <property type="match status" value="1"/>
</dbReference>
<reference evidence="4" key="1">
    <citation type="journal article" date="2021" name="Microb. Physiol.">
        <title>Proteogenomic Insights into the Physiology of Marine, Sulfate-Reducing, Filamentous Desulfonema limicola and Desulfonema magnum.</title>
        <authorList>
            <person name="Schnaars V."/>
            <person name="Wohlbrand L."/>
            <person name="Scheve S."/>
            <person name="Hinrichs C."/>
            <person name="Reinhardt R."/>
            <person name="Rabus R."/>
        </authorList>
    </citation>
    <scope>NUCLEOTIDE SEQUENCE</scope>
    <source>
        <strain evidence="4">4be13</strain>
    </source>
</reference>
<dbReference type="Gene3D" id="3.40.50.150">
    <property type="entry name" value="Vaccinia Virus protein VP39"/>
    <property type="match status" value="1"/>
</dbReference>
<dbReference type="PANTHER" id="PTHR43861">
    <property type="entry name" value="TRANS-ACONITATE 2-METHYLTRANSFERASE-RELATED"/>
    <property type="match status" value="1"/>
</dbReference>
<dbReference type="AlphaFoldDB" id="A0A975BNX6"/>
<dbReference type="Proteomes" id="UP000663722">
    <property type="component" value="Chromosome"/>
</dbReference>
<dbReference type="KEGG" id="dmm:dnm_050640"/>
<dbReference type="GO" id="GO:0008168">
    <property type="term" value="F:methyltransferase activity"/>
    <property type="evidence" value="ECO:0007669"/>
    <property type="project" value="UniProtKB-KW"/>
</dbReference>
<protein>
    <submittedName>
        <fullName evidence="4">SAM-dependent methyltransferase</fullName>
    </submittedName>
</protein>
<evidence type="ECO:0000313" key="4">
    <source>
        <dbReference type="EMBL" id="QTA89017.1"/>
    </source>
</evidence>
<accession>A0A975BNX6</accession>
<keyword evidence="4" id="KW-0489">Methyltransferase</keyword>
<dbReference type="SUPFAM" id="SSF53335">
    <property type="entry name" value="S-adenosyl-L-methionine-dependent methyltransferases"/>
    <property type="match status" value="1"/>
</dbReference>
<dbReference type="InterPro" id="IPR029063">
    <property type="entry name" value="SAM-dependent_MTases_sf"/>
</dbReference>